<keyword evidence="4 5" id="KW-0472">Membrane</keyword>
<dbReference type="GO" id="GO:0016020">
    <property type="term" value="C:membrane"/>
    <property type="evidence" value="ECO:0007669"/>
    <property type="project" value="UniProtKB-SubCell"/>
</dbReference>
<protein>
    <recommendedName>
        <fullName evidence="6">O-antigen ligase-related domain-containing protein</fullName>
    </recommendedName>
</protein>
<feature type="transmembrane region" description="Helical" evidence="5">
    <location>
        <begin position="257"/>
        <end position="275"/>
    </location>
</feature>
<comment type="subcellular location">
    <subcellularLocation>
        <location evidence="1">Membrane</location>
        <topology evidence="1">Multi-pass membrane protein</topology>
    </subcellularLocation>
</comment>
<feature type="transmembrane region" description="Helical" evidence="5">
    <location>
        <begin position="73"/>
        <end position="92"/>
    </location>
</feature>
<name>A0A0G1XAY4_9BACT</name>
<feature type="transmembrane region" description="Helical" evidence="5">
    <location>
        <begin position="43"/>
        <end position="61"/>
    </location>
</feature>
<dbReference type="EMBL" id="LCPF01000001">
    <property type="protein sequence ID" value="KKU91500.1"/>
    <property type="molecule type" value="Genomic_DNA"/>
</dbReference>
<feature type="transmembrane region" description="Helical" evidence="5">
    <location>
        <begin position="282"/>
        <end position="300"/>
    </location>
</feature>
<gene>
    <name evidence="7" type="ORF">UY23_C0001G0106</name>
</gene>
<evidence type="ECO:0000256" key="3">
    <source>
        <dbReference type="ARBA" id="ARBA00022989"/>
    </source>
</evidence>
<evidence type="ECO:0000313" key="8">
    <source>
        <dbReference type="Proteomes" id="UP000034956"/>
    </source>
</evidence>
<evidence type="ECO:0000256" key="2">
    <source>
        <dbReference type="ARBA" id="ARBA00022692"/>
    </source>
</evidence>
<feature type="transmembrane region" description="Helical" evidence="5">
    <location>
        <begin position="464"/>
        <end position="480"/>
    </location>
</feature>
<feature type="transmembrane region" description="Helical" evidence="5">
    <location>
        <begin position="134"/>
        <end position="154"/>
    </location>
</feature>
<reference evidence="7 8" key="1">
    <citation type="journal article" date="2015" name="Nature">
        <title>rRNA introns, odd ribosomes, and small enigmatic genomes across a large radiation of phyla.</title>
        <authorList>
            <person name="Brown C.T."/>
            <person name="Hug L.A."/>
            <person name="Thomas B.C."/>
            <person name="Sharon I."/>
            <person name="Castelle C.J."/>
            <person name="Singh A."/>
            <person name="Wilkins M.J."/>
            <person name="Williams K.H."/>
            <person name="Banfield J.F."/>
        </authorList>
    </citation>
    <scope>NUCLEOTIDE SEQUENCE [LARGE SCALE GENOMIC DNA]</scope>
</reference>
<dbReference type="PANTHER" id="PTHR37422:SF13">
    <property type="entry name" value="LIPOPOLYSACCHARIDE BIOSYNTHESIS PROTEIN PA4999-RELATED"/>
    <property type="match status" value="1"/>
</dbReference>
<feature type="transmembrane region" description="Helical" evidence="5">
    <location>
        <begin position="232"/>
        <end position="251"/>
    </location>
</feature>
<feature type="domain" description="O-antigen ligase-related" evidence="6">
    <location>
        <begin position="243"/>
        <end position="397"/>
    </location>
</feature>
<feature type="transmembrane region" description="Helical" evidence="5">
    <location>
        <begin position="384"/>
        <end position="405"/>
    </location>
</feature>
<evidence type="ECO:0000256" key="5">
    <source>
        <dbReference type="SAM" id="Phobius"/>
    </source>
</evidence>
<feature type="transmembrane region" description="Helical" evidence="5">
    <location>
        <begin position="9"/>
        <end position="31"/>
    </location>
</feature>
<dbReference type="Proteomes" id="UP000034956">
    <property type="component" value="Unassembled WGS sequence"/>
</dbReference>
<keyword evidence="3 5" id="KW-1133">Transmembrane helix</keyword>
<dbReference type="InterPro" id="IPR051533">
    <property type="entry name" value="WaaL-like"/>
</dbReference>
<accession>A0A0G1XAY4</accession>
<feature type="transmembrane region" description="Helical" evidence="5">
    <location>
        <begin position="107"/>
        <end position="125"/>
    </location>
</feature>
<feature type="transmembrane region" description="Helical" evidence="5">
    <location>
        <begin position="206"/>
        <end position="225"/>
    </location>
</feature>
<dbReference type="InterPro" id="IPR007016">
    <property type="entry name" value="O-antigen_ligase-rel_domated"/>
</dbReference>
<evidence type="ECO:0000259" key="6">
    <source>
        <dbReference type="Pfam" id="PF04932"/>
    </source>
</evidence>
<dbReference type="PANTHER" id="PTHR37422">
    <property type="entry name" value="TEICHURONIC ACID BIOSYNTHESIS PROTEIN TUAE"/>
    <property type="match status" value="1"/>
</dbReference>
<evidence type="ECO:0000256" key="1">
    <source>
        <dbReference type="ARBA" id="ARBA00004141"/>
    </source>
</evidence>
<comment type="caution">
    <text evidence="7">The sequence shown here is derived from an EMBL/GenBank/DDBJ whole genome shotgun (WGS) entry which is preliminary data.</text>
</comment>
<evidence type="ECO:0000313" key="7">
    <source>
        <dbReference type="EMBL" id="KKU91500.1"/>
    </source>
</evidence>
<keyword evidence="2 5" id="KW-0812">Transmembrane</keyword>
<dbReference type="AlphaFoldDB" id="A0A0G1XAY4"/>
<proteinExistence type="predicted"/>
<evidence type="ECO:0000256" key="4">
    <source>
        <dbReference type="ARBA" id="ARBA00023136"/>
    </source>
</evidence>
<organism evidence="7 8">
    <name type="scientific">Candidatus Jorgensenbacteria bacterium GW2011_GWA1_48_11</name>
    <dbReference type="NCBI Taxonomy" id="1618660"/>
    <lineage>
        <taxon>Bacteria</taxon>
        <taxon>Candidatus Joergenseniibacteriota</taxon>
    </lineage>
</organism>
<dbReference type="Pfam" id="PF04932">
    <property type="entry name" value="Wzy_C"/>
    <property type="match status" value="1"/>
</dbReference>
<sequence length="487" mass="55612">MNYFKVSKFFLYISVLAIALVTTSTLFPFIVGKYVWFRTTVDLALIAFLMGLLFSSEAETYKSRLVKFLKSPLVMAVTVFAFVFVLAGFFGFDPANSFWSNFERGEGGLQMLHLLAFFWLLILLFRDQADWRKIFWSSVIAGLLMVGYGVGASLKYLDADTMQRQAPGGGVETVLTGEGGPFYQAFKDFVGAEFNERFQGSIGNPAYVAAYAIFMLFYLIFLFIYSPKRKWSFGKLVLCLLGAVFLVILYWSGTRGAFLGFVAAVVGFLGYFIYVHRPWRKWLIGGLFLVILAVSLMITFQNTPFVKSLPASRIFNITFATETFSTRTIMWQIAWEGWKARPLLGWGPENYLQVFDRHFDIRYFSAQNGFGAWFDRAHSIYFDYLVETGALGFLSFLSIFVILYWHLWKRIKADSEEFGRQSSQPQNRKEGVLSRADLVETGLMVALPIAYLVQGIVLFDVLPIYINVFLFLAFASYKFSQTRLTIN</sequence>